<name>A0A2T1HQ69_9HYPH</name>
<feature type="region of interest" description="Disordered" evidence="1">
    <location>
        <begin position="110"/>
        <end position="130"/>
    </location>
</feature>
<comment type="caution">
    <text evidence="2">The sequence shown here is derived from an EMBL/GenBank/DDBJ whole genome shotgun (WGS) entry which is preliminary data.</text>
</comment>
<keyword evidence="3" id="KW-1185">Reference proteome</keyword>
<organism evidence="2 3">
    <name type="scientific">Alsobacter soli</name>
    <dbReference type="NCBI Taxonomy" id="2109933"/>
    <lineage>
        <taxon>Bacteria</taxon>
        <taxon>Pseudomonadati</taxon>
        <taxon>Pseudomonadota</taxon>
        <taxon>Alphaproteobacteria</taxon>
        <taxon>Hyphomicrobiales</taxon>
        <taxon>Alsobacteraceae</taxon>
        <taxon>Alsobacter</taxon>
    </lineage>
</organism>
<accession>A0A2T1HQ69</accession>
<dbReference type="Proteomes" id="UP000239772">
    <property type="component" value="Unassembled WGS sequence"/>
</dbReference>
<dbReference type="AlphaFoldDB" id="A0A2T1HQ69"/>
<evidence type="ECO:0000313" key="3">
    <source>
        <dbReference type="Proteomes" id="UP000239772"/>
    </source>
</evidence>
<protein>
    <submittedName>
        <fullName evidence="2">Uncharacterized protein</fullName>
    </submittedName>
</protein>
<sequence>MAGLGRSEEALGGVHHAGGLIAFGRLGYVLGMFPDMTIAGLERDGISHAEFRCCGVTVMAPWALLRARPDEEFEDVAARARCSRCGRKPDDVRPWGQWMAVGFVVPRGRGATAPLSRRQGPKQPGRSSST</sequence>
<gene>
    <name evidence="2" type="ORF">SLNSH_16985</name>
</gene>
<dbReference type="EMBL" id="PVZS01000020">
    <property type="protein sequence ID" value="PSC03804.1"/>
    <property type="molecule type" value="Genomic_DNA"/>
</dbReference>
<evidence type="ECO:0000313" key="2">
    <source>
        <dbReference type="EMBL" id="PSC03804.1"/>
    </source>
</evidence>
<proteinExistence type="predicted"/>
<evidence type="ECO:0000256" key="1">
    <source>
        <dbReference type="SAM" id="MobiDB-lite"/>
    </source>
</evidence>
<reference evidence="3" key="1">
    <citation type="submission" date="2018-03" db="EMBL/GenBank/DDBJ databases">
        <authorList>
            <person name="Sun L."/>
            <person name="Liu H."/>
            <person name="Chen W."/>
            <person name="Huang K."/>
            <person name="Liu W."/>
            <person name="Gao X."/>
        </authorList>
    </citation>
    <scope>NUCLEOTIDE SEQUENCE [LARGE SCALE GENOMIC DNA]</scope>
    <source>
        <strain evidence="3">SH9</strain>
    </source>
</reference>